<feature type="domain" description="Transthyretin/hydroxyisourate hydrolase" evidence="11">
    <location>
        <begin position="5"/>
        <end position="108"/>
    </location>
</feature>
<dbReference type="NCBIfam" id="TIGR02962">
    <property type="entry name" value="hdxy_isourate"/>
    <property type="match status" value="1"/>
</dbReference>
<comment type="caution">
    <text evidence="12">The sequence shown here is derived from an EMBL/GenBank/DDBJ whole genome shotgun (WGS) entry which is preliminary data.</text>
</comment>
<dbReference type="Proteomes" id="UP000298050">
    <property type="component" value="Unassembled WGS sequence"/>
</dbReference>
<evidence type="ECO:0000256" key="6">
    <source>
        <dbReference type="ARBA" id="ARBA00017539"/>
    </source>
</evidence>
<dbReference type="OrthoDB" id="9792386at2"/>
<dbReference type="InterPro" id="IPR023418">
    <property type="entry name" value="Thyroxine_BS"/>
</dbReference>
<feature type="binding site" evidence="9">
    <location>
        <position position="8"/>
    </location>
    <ligand>
        <name>substrate</name>
    </ligand>
</feature>
<dbReference type="GO" id="GO:0006144">
    <property type="term" value="P:purine nucleobase metabolic process"/>
    <property type="evidence" value="ECO:0007669"/>
    <property type="project" value="UniProtKB-KW"/>
</dbReference>
<dbReference type="PANTHER" id="PTHR10395:SF7">
    <property type="entry name" value="5-HYDROXYISOURATE HYDROLASE"/>
    <property type="match status" value="1"/>
</dbReference>
<dbReference type="SUPFAM" id="SSF49472">
    <property type="entry name" value="Transthyretin (synonym: prealbumin)"/>
    <property type="match status" value="1"/>
</dbReference>
<dbReference type="InterPro" id="IPR036817">
    <property type="entry name" value="Transthyretin/HIU_hydrolase_sf"/>
</dbReference>
<dbReference type="InterPro" id="IPR000895">
    <property type="entry name" value="Transthyretin/HIU_hydrolase"/>
</dbReference>
<feature type="binding site" evidence="9">
    <location>
        <position position="106"/>
    </location>
    <ligand>
        <name>substrate</name>
    </ligand>
</feature>
<evidence type="ECO:0000256" key="10">
    <source>
        <dbReference type="RuleBase" id="RU361270"/>
    </source>
</evidence>
<evidence type="ECO:0000256" key="8">
    <source>
        <dbReference type="ARBA" id="ARBA00022801"/>
    </source>
</evidence>
<dbReference type="InterPro" id="IPR014306">
    <property type="entry name" value="Hydroxyisourate_hydrolase"/>
</dbReference>
<comment type="function">
    <text evidence="2">Catalyzes the hydrolysis of 5-hydroxyisourate (HIU) to 2-oxo-4-hydroxy-4-carboxy-5-ureidoimidazoline (OHCU).</text>
</comment>
<dbReference type="CDD" id="cd05822">
    <property type="entry name" value="TLP_HIUase"/>
    <property type="match status" value="1"/>
</dbReference>
<evidence type="ECO:0000256" key="5">
    <source>
        <dbReference type="ARBA" id="ARBA00012609"/>
    </source>
</evidence>
<proteinExistence type="inferred from homology"/>
<evidence type="ECO:0000256" key="3">
    <source>
        <dbReference type="ARBA" id="ARBA00009850"/>
    </source>
</evidence>
<comment type="similarity">
    <text evidence="3 10">Belongs to the transthyretin family. 5-hydroxyisourate hydrolase subfamily.</text>
</comment>
<dbReference type="InterPro" id="IPR023416">
    <property type="entry name" value="Transthyretin/HIU_hydrolase_d"/>
</dbReference>
<dbReference type="PANTHER" id="PTHR10395">
    <property type="entry name" value="URICASE AND TRANSTHYRETIN-RELATED"/>
    <property type="match status" value="1"/>
</dbReference>
<evidence type="ECO:0000313" key="12">
    <source>
        <dbReference type="EMBL" id="TGD74621.1"/>
    </source>
</evidence>
<evidence type="ECO:0000259" key="11">
    <source>
        <dbReference type="Pfam" id="PF00576"/>
    </source>
</evidence>
<comment type="subunit">
    <text evidence="4 10">Homotetramer.</text>
</comment>
<dbReference type="EMBL" id="SRLE01000005">
    <property type="protein sequence ID" value="TGD74621.1"/>
    <property type="molecule type" value="Genomic_DNA"/>
</dbReference>
<dbReference type="PROSITE" id="PS00769">
    <property type="entry name" value="TRANSTHYRETIN_2"/>
    <property type="match status" value="1"/>
</dbReference>
<dbReference type="GO" id="GO:0033971">
    <property type="term" value="F:hydroxyisourate hydrolase activity"/>
    <property type="evidence" value="ECO:0007669"/>
    <property type="project" value="UniProtKB-EC"/>
</dbReference>
<organism evidence="12 13">
    <name type="scientific">Mangrovimicrobium sediminis</name>
    <dbReference type="NCBI Taxonomy" id="2562682"/>
    <lineage>
        <taxon>Bacteria</taxon>
        <taxon>Pseudomonadati</taxon>
        <taxon>Pseudomonadota</taxon>
        <taxon>Gammaproteobacteria</taxon>
        <taxon>Cellvibrionales</taxon>
        <taxon>Halieaceae</taxon>
        <taxon>Mangrovimicrobium</taxon>
    </lineage>
</organism>
<gene>
    <name evidence="12" type="primary">uraH</name>
    <name evidence="12" type="ORF">E4634_05305</name>
</gene>
<dbReference type="PRINTS" id="PR00189">
    <property type="entry name" value="TRNSTHYRETIN"/>
</dbReference>
<dbReference type="EC" id="3.5.2.17" evidence="5 10"/>
<dbReference type="InterPro" id="IPR023419">
    <property type="entry name" value="Transthyretin_CS"/>
</dbReference>
<dbReference type="Gene3D" id="2.60.40.180">
    <property type="entry name" value="Transthyretin/hydroxyisourate hydrolase domain"/>
    <property type="match status" value="1"/>
</dbReference>
<evidence type="ECO:0000256" key="1">
    <source>
        <dbReference type="ARBA" id="ARBA00001043"/>
    </source>
</evidence>
<dbReference type="Pfam" id="PF00576">
    <property type="entry name" value="Transthyretin"/>
    <property type="match status" value="1"/>
</dbReference>
<name>A0A4Z0M569_9GAMM</name>
<evidence type="ECO:0000256" key="4">
    <source>
        <dbReference type="ARBA" id="ARBA00011881"/>
    </source>
</evidence>
<feature type="binding site" evidence="9">
    <location>
        <position position="42"/>
    </location>
    <ligand>
        <name>substrate</name>
    </ligand>
</feature>
<evidence type="ECO:0000256" key="2">
    <source>
        <dbReference type="ARBA" id="ARBA00002704"/>
    </source>
</evidence>
<sequence length="109" mass="11653">MGRGITTHVLDLHSGQPGAGIAVALGQGDTLLASGITDDDGRVAQWSAAPELAAGDYWLRFEVGAWRAARGAEGFYPQVLIHFSVADPQQHYHVPLLLSPYGYSTYRGS</sequence>
<dbReference type="RefSeq" id="WP_135441579.1">
    <property type="nucleotide sequence ID" value="NZ_SRLE01000005.1"/>
</dbReference>
<keyword evidence="7 10" id="KW-0659">Purine metabolism</keyword>
<dbReference type="AlphaFoldDB" id="A0A4Z0M569"/>
<evidence type="ECO:0000256" key="9">
    <source>
        <dbReference type="PIRSR" id="PIRSR600895-51"/>
    </source>
</evidence>
<accession>A0A4Z0M569</accession>
<evidence type="ECO:0000256" key="7">
    <source>
        <dbReference type="ARBA" id="ARBA00022631"/>
    </source>
</evidence>
<reference evidence="12 13" key="1">
    <citation type="submission" date="2019-04" db="EMBL/GenBank/DDBJ databases">
        <title>Taxonomy of novel Haliea sp. from mangrove soil of West Coast of India.</title>
        <authorList>
            <person name="Verma A."/>
            <person name="Kumar P."/>
            <person name="Krishnamurthi S."/>
        </authorList>
    </citation>
    <scope>NUCLEOTIDE SEQUENCE [LARGE SCALE GENOMIC DNA]</scope>
    <source>
        <strain evidence="12 13">SAOS-164</strain>
    </source>
</reference>
<protein>
    <recommendedName>
        <fullName evidence="6 10">5-hydroxyisourate hydrolase</fullName>
        <shortName evidence="10">HIU hydrolase</shortName>
        <shortName evidence="10">HIUHase</shortName>
        <ecNumber evidence="5 10">3.5.2.17</ecNumber>
    </recommendedName>
</protein>
<keyword evidence="8 10" id="KW-0378">Hydrolase</keyword>
<dbReference type="PROSITE" id="PS00768">
    <property type="entry name" value="TRANSTHYRETIN_1"/>
    <property type="match status" value="1"/>
</dbReference>
<evidence type="ECO:0000313" key="13">
    <source>
        <dbReference type="Proteomes" id="UP000298050"/>
    </source>
</evidence>
<comment type="catalytic activity">
    <reaction evidence="1 10">
        <text>5-hydroxyisourate + H2O = 5-hydroxy-2-oxo-4-ureido-2,5-dihydro-1H-imidazole-5-carboxylate + H(+)</text>
        <dbReference type="Rhea" id="RHEA:23736"/>
        <dbReference type="ChEBI" id="CHEBI:15377"/>
        <dbReference type="ChEBI" id="CHEBI:15378"/>
        <dbReference type="ChEBI" id="CHEBI:18072"/>
        <dbReference type="ChEBI" id="CHEBI:58639"/>
        <dbReference type="EC" id="3.5.2.17"/>
    </reaction>
</comment>
<keyword evidence="13" id="KW-1185">Reference proteome</keyword>